<gene>
    <name evidence="25" type="primary">scp1</name>
    <name evidence="24" type="ORF">SJAG_04018</name>
</gene>
<evidence type="ECO:0000256" key="18">
    <source>
        <dbReference type="ARBA" id="ARBA00023221"/>
    </source>
</evidence>
<dbReference type="InterPro" id="IPR053958">
    <property type="entry name" value="HMGCR/SNAP/NPC1-like_SSD"/>
</dbReference>
<evidence type="ECO:0000256" key="1">
    <source>
        <dbReference type="ARBA" id="ARBA00004477"/>
    </source>
</evidence>
<feature type="domain" description="SSD" evidence="23">
    <location>
        <begin position="239"/>
        <end position="397"/>
    </location>
</feature>
<dbReference type="GO" id="GO:0005789">
    <property type="term" value="C:endoplasmic reticulum membrane"/>
    <property type="evidence" value="ECO:0000318"/>
    <property type="project" value="GO_Central"/>
</dbReference>
<dbReference type="GO" id="GO:0045540">
    <property type="term" value="P:regulation of cholesterol biosynthetic process"/>
    <property type="evidence" value="ECO:0000318"/>
    <property type="project" value="GO_Central"/>
</dbReference>
<feature type="transmembrane region" description="Helical" evidence="22">
    <location>
        <begin position="372"/>
        <end position="395"/>
    </location>
</feature>
<keyword evidence="8 22" id="KW-0812">Transmembrane</keyword>
<dbReference type="PANTHER" id="PTHR46378:SF1">
    <property type="entry name" value="STEROL REGULATORY ELEMENT-BINDING PROTEIN CLEAVAGE-ACTIVATING PROTEIN"/>
    <property type="match status" value="1"/>
</dbReference>
<organism evidence="24 26">
    <name type="scientific">Schizosaccharomyces japonicus (strain yFS275 / FY16936)</name>
    <name type="common">Fission yeast</name>
    <dbReference type="NCBI Taxonomy" id="402676"/>
    <lineage>
        <taxon>Eukaryota</taxon>
        <taxon>Fungi</taxon>
        <taxon>Dikarya</taxon>
        <taxon>Ascomycota</taxon>
        <taxon>Taphrinomycotina</taxon>
        <taxon>Schizosaccharomycetes</taxon>
        <taxon>Schizosaccharomycetales</taxon>
        <taxon>Schizosaccharomycetaceae</taxon>
        <taxon>Schizosaccharomyces</taxon>
    </lineage>
</organism>
<feature type="transmembrane region" description="Helical" evidence="22">
    <location>
        <begin position="268"/>
        <end position="292"/>
    </location>
</feature>
<evidence type="ECO:0000256" key="4">
    <source>
        <dbReference type="ARBA" id="ARBA00007410"/>
    </source>
</evidence>
<evidence type="ECO:0000256" key="16">
    <source>
        <dbReference type="ARBA" id="ARBA00023166"/>
    </source>
</evidence>
<evidence type="ECO:0000256" key="14">
    <source>
        <dbReference type="ARBA" id="ARBA00023121"/>
    </source>
</evidence>
<dbReference type="HOGENOM" id="CLU_287002_0_0_1"/>
<dbReference type="STRING" id="402676.B6K5P2"/>
<dbReference type="PANTHER" id="PTHR46378">
    <property type="entry name" value="STEROL REGULATORY ELEMENT-BINDING PROTEIN CLEAVAGE-ACTIVATING PROTEIN"/>
    <property type="match status" value="1"/>
</dbReference>
<keyword evidence="17" id="KW-0325">Glycoprotein</keyword>
<dbReference type="OMA" id="WRWSTFF"/>
<dbReference type="InterPro" id="IPR036322">
    <property type="entry name" value="WD40_repeat_dom_sf"/>
</dbReference>
<dbReference type="eggNOG" id="KOG1933">
    <property type="taxonomic scope" value="Eukaryota"/>
</dbReference>
<evidence type="ECO:0000313" key="26">
    <source>
        <dbReference type="Proteomes" id="UP000001744"/>
    </source>
</evidence>
<evidence type="ECO:0000256" key="17">
    <source>
        <dbReference type="ARBA" id="ARBA00023180"/>
    </source>
</evidence>
<evidence type="ECO:0000313" key="24">
    <source>
        <dbReference type="EMBL" id="EEB08846.1"/>
    </source>
</evidence>
<evidence type="ECO:0000256" key="9">
    <source>
        <dbReference type="ARBA" id="ARBA00022737"/>
    </source>
</evidence>
<dbReference type="GO" id="GO:0008202">
    <property type="term" value="P:steroid metabolic process"/>
    <property type="evidence" value="ECO:0007669"/>
    <property type="project" value="UniProtKB-KW"/>
</dbReference>
<name>B6K5P2_SCHJY</name>
<keyword evidence="13" id="KW-0443">Lipid metabolism</keyword>
<evidence type="ECO:0000256" key="22">
    <source>
        <dbReference type="SAM" id="Phobius"/>
    </source>
</evidence>
<dbReference type="EMBL" id="KE651167">
    <property type="protein sequence ID" value="EEB08846.1"/>
    <property type="molecule type" value="Genomic_DNA"/>
</dbReference>
<evidence type="ECO:0000256" key="15">
    <source>
        <dbReference type="ARBA" id="ARBA00023136"/>
    </source>
</evidence>
<feature type="transmembrane region" description="Helical" evidence="22">
    <location>
        <begin position="341"/>
        <end position="366"/>
    </location>
</feature>
<dbReference type="InterPro" id="IPR030225">
    <property type="entry name" value="SCAP"/>
</dbReference>
<dbReference type="InterPro" id="IPR015943">
    <property type="entry name" value="WD40/YVTN_repeat-like_dom_sf"/>
</dbReference>
<keyword evidence="7 21" id="KW-0853">WD repeat</keyword>
<keyword evidence="9" id="KW-0677">Repeat</keyword>
<reference evidence="24 26" key="1">
    <citation type="journal article" date="2011" name="Science">
        <title>Comparative functional genomics of the fission yeasts.</title>
        <authorList>
            <person name="Rhind N."/>
            <person name="Chen Z."/>
            <person name="Yassour M."/>
            <person name="Thompson D.A."/>
            <person name="Haas B.J."/>
            <person name="Habib N."/>
            <person name="Wapinski I."/>
            <person name="Roy S."/>
            <person name="Lin M.F."/>
            <person name="Heiman D.I."/>
            <person name="Young S.K."/>
            <person name="Furuya K."/>
            <person name="Guo Y."/>
            <person name="Pidoux A."/>
            <person name="Chen H.M."/>
            <person name="Robbertse B."/>
            <person name="Goldberg J.M."/>
            <person name="Aoki K."/>
            <person name="Bayne E.H."/>
            <person name="Berlin A.M."/>
            <person name="Desjardins C.A."/>
            <person name="Dobbs E."/>
            <person name="Dukaj L."/>
            <person name="Fan L."/>
            <person name="FitzGerald M.G."/>
            <person name="French C."/>
            <person name="Gujja S."/>
            <person name="Hansen K."/>
            <person name="Keifenheim D."/>
            <person name="Levin J.Z."/>
            <person name="Mosher R.A."/>
            <person name="Mueller C.A."/>
            <person name="Pfiffner J."/>
            <person name="Priest M."/>
            <person name="Russ C."/>
            <person name="Smialowska A."/>
            <person name="Swoboda P."/>
            <person name="Sykes S.M."/>
            <person name="Vaughn M."/>
            <person name="Vengrova S."/>
            <person name="Yoder R."/>
            <person name="Zeng Q."/>
            <person name="Allshire R."/>
            <person name="Baulcombe D."/>
            <person name="Birren B.W."/>
            <person name="Brown W."/>
            <person name="Ekwall K."/>
            <person name="Kellis M."/>
            <person name="Leatherwood J."/>
            <person name="Levin H."/>
            <person name="Margalit H."/>
            <person name="Martienssen R."/>
            <person name="Nieduszynski C.A."/>
            <person name="Spatafora J.W."/>
            <person name="Friedman N."/>
            <person name="Dalgaard J.Z."/>
            <person name="Baumann P."/>
            <person name="Niki H."/>
            <person name="Regev A."/>
            <person name="Nusbaum C."/>
        </authorList>
    </citation>
    <scope>NUCLEOTIDE SEQUENCE [LARGE SCALE GENOMIC DNA]</scope>
    <source>
        <strain evidence="26">yFS275 / FY16936</strain>
    </source>
</reference>
<dbReference type="InterPro" id="IPR000731">
    <property type="entry name" value="SSD"/>
</dbReference>
<dbReference type="Pfam" id="PF12349">
    <property type="entry name" value="Sterol-sensing"/>
    <property type="match status" value="1"/>
</dbReference>
<evidence type="ECO:0000256" key="13">
    <source>
        <dbReference type="ARBA" id="ARBA00023098"/>
    </source>
</evidence>
<dbReference type="InterPro" id="IPR001680">
    <property type="entry name" value="WD40_rpt"/>
</dbReference>
<feature type="repeat" description="WD" evidence="21">
    <location>
        <begin position="600"/>
        <end position="641"/>
    </location>
</feature>
<feature type="transmembrane region" description="Helical" evidence="22">
    <location>
        <begin position="36"/>
        <end position="57"/>
    </location>
</feature>
<keyword evidence="16" id="KW-1207">Sterol metabolism</keyword>
<evidence type="ECO:0000256" key="20">
    <source>
        <dbReference type="ARBA" id="ARBA00045958"/>
    </source>
</evidence>
<comment type="subcellular location">
    <subcellularLocation>
        <location evidence="2">Cytoplasmic vesicle</location>
        <location evidence="2">COPII-coated vesicle membrane</location>
        <topology evidence="2">Multi-pass membrane protein</topology>
    </subcellularLocation>
    <subcellularLocation>
        <location evidence="1">Endoplasmic reticulum membrane</location>
        <topology evidence="1">Multi-pass membrane protein</topology>
    </subcellularLocation>
    <subcellularLocation>
        <location evidence="3">Golgi apparatus membrane</location>
        <topology evidence="3">Multi-pass membrane protein</topology>
    </subcellularLocation>
</comment>
<dbReference type="VEuPathDB" id="FungiDB:SJAG_04018"/>
<dbReference type="PROSITE" id="PS00678">
    <property type="entry name" value="WD_REPEATS_1"/>
    <property type="match status" value="1"/>
</dbReference>
<dbReference type="GO" id="GO:0000139">
    <property type="term" value="C:Golgi membrane"/>
    <property type="evidence" value="ECO:0007669"/>
    <property type="project" value="UniProtKB-SubCell"/>
</dbReference>
<dbReference type="GO" id="GO:0032936">
    <property type="term" value="C:SREBP-SCAP complex"/>
    <property type="evidence" value="ECO:0000318"/>
    <property type="project" value="GO_Central"/>
</dbReference>
<evidence type="ECO:0000256" key="21">
    <source>
        <dbReference type="PROSITE-ProRule" id="PRU00221"/>
    </source>
</evidence>
<evidence type="ECO:0000256" key="2">
    <source>
        <dbReference type="ARBA" id="ARBA00004557"/>
    </source>
</evidence>
<dbReference type="OrthoDB" id="1914839at2759"/>
<evidence type="ECO:0000256" key="7">
    <source>
        <dbReference type="ARBA" id="ARBA00022574"/>
    </source>
</evidence>
<proteinExistence type="inferred from homology"/>
<evidence type="ECO:0000256" key="5">
    <source>
        <dbReference type="ARBA" id="ARBA00019541"/>
    </source>
</evidence>
<dbReference type="InterPro" id="IPR019775">
    <property type="entry name" value="WD40_repeat_CS"/>
</dbReference>
<keyword evidence="18" id="KW-0753">Steroid metabolism</keyword>
<evidence type="ECO:0000256" key="6">
    <source>
        <dbReference type="ARBA" id="ARBA00022548"/>
    </source>
</evidence>
<keyword evidence="6" id="KW-0153">Cholesterol metabolism</keyword>
<evidence type="ECO:0000256" key="8">
    <source>
        <dbReference type="ARBA" id="ARBA00022692"/>
    </source>
</evidence>
<comment type="function">
    <text evidence="20">Escort protein required for cholesterol as well as lipid homeostasis. Regulates export of the SCAP-SREBP complex from the endoplasmic reticulum to the Golgi upon low cholesterol, thereby regulating the processing of sterol regulatory element-binding proteins (SREBPs) SREBF1/SREBP1 and SREBF2/SREBP2. At high sterol concentrations, formation of a ternary complex with INSIG (INSIG1 or INSIG2) leads to mask the ER export signal in SCAP, promoting retention of the complex in the endoplasmic reticulum. Low sterol concentrations trigger release of INSIG, a conformational change in the SSD domain of SCAP, unmasking of the ER export signal, promoting recruitment into COPII-coated vesicles and transport of the SCAP-SREBP to the Golgi: in the Golgi, SREBPs are then processed, releasing the transcription factor fragment of SREBPs from the membrane, its import into the nucleus and up-regulation of LDLR, INSIG1 and the mevalonate pathway. Binds cholesterol via its SSD domain.</text>
</comment>
<feature type="transmembrane region" description="Helical" evidence="22">
    <location>
        <begin position="238"/>
        <end position="256"/>
    </location>
</feature>
<keyword evidence="26" id="KW-1185">Reference proteome</keyword>
<dbReference type="RefSeq" id="XP_002175139.1">
    <property type="nucleotide sequence ID" value="XM_002175103.2"/>
</dbReference>
<keyword evidence="19" id="KW-0968">Cytoplasmic vesicle</keyword>
<evidence type="ECO:0000259" key="23">
    <source>
        <dbReference type="PROSITE" id="PS50156"/>
    </source>
</evidence>
<dbReference type="GO" id="GO:0012507">
    <property type="term" value="C:ER to Golgi transport vesicle membrane"/>
    <property type="evidence" value="ECO:0007669"/>
    <property type="project" value="UniProtKB-SubCell"/>
</dbReference>
<comment type="similarity">
    <text evidence="4">Belongs to the WD repeat SCAP family.</text>
</comment>
<protein>
    <recommendedName>
        <fullName evidence="5">Sterol regulatory element-binding protein cleavage-activating protein</fullName>
    </recommendedName>
</protein>
<evidence type="ECO:0000256" key="10">
    <source>
        <dbReference type="ARBA" id="ARBA00022824"/>
    </source>
</evidence>
<evidence type="ECO:0000256" key="19">
    <source>
        <dbReference type="ARBA" id="ARBA00023329"/>
    </source>
</evidence>
<evidence type="ECO:0000256" key="12">
    <source>
        <dbReference type="ARBA" id="ARBA00023034"/>
    </source>
</evidence>
<keyword evidence="12" id="KW-0333">Golgi apparatus</keyword>
<dbReference type="GeneID" id="7047541"/>
<keyword evidence="10" id="KW-0256">Endoplasmic reticulum</keyword>
<dbReference type="AlphaFoldDB" id="B6K5P2"/>
<dbReference type="PROSITE" id="PS50082">
    <property type="entry name" value="WD_REPEATS_2"/>
    <property type="match status" value="1"/>
</dbReference>
<evidence type="ECO:0000313" key="25">
    <source>
        <dbReference type="JaponicusDB" id="SJAG_04018"/>
    </source>
</evidence>
<accession>B6K5P2</accession>
<keyword evidence="15 22" id="KW-0472">Membrane</keyword>
<keyword evidence="14" id="KW-0446">Lipid-binding</keyword>
<dbReference type="PROSITE" id="PS50156">
    <property type="entry name" value="SSD"/>
    <property type="match status" value="1"/>
</dbReference>
<keyword evidence="11 22" id="KW-1133">Transmembrane helix</keyword>
<dbReference type="GO" id="GO:0032934">
    <property type="term" value="F:sterol binding"/>
    <property type="evidence" value="ECO:0007669"/>
    <property type="project" value="InterPro"/>
</dbReference>
<dbReference type="Gene3D" id="2.130.10.10">
    <property type="entry name" value="YVTN repeat-like/Quinoprotein amine dehydrogenase"/>
    <property type="match status" value="1"/>
</dbReference>
<dbReference type="Proteomes" id="UP000001744">
    <property type="component" value="Unassembled WGS sequence"/>
</dbReference>
<dbReference type="SUPFAM" id="SSF50978">
    <property type="entry name" value="WD40 repeat-like"/>
    <property type="match status" value="1"/>
</dbReference>
<dbReference type="JaponicusDB" id="SJAG_04018">
    <property type="gene designation" value="scp1"/>
</dbReference>
<evidence type="ECO:0000256" key="3">
    <source>
        <dbReference type="ARBA" id="ARBA00004653"/>
    </source>
</evidence>
<sequence>MKDSTIGKIRGSKQFIQPYVSCFIYRFGQCISRNPWYFILVFTVLSMTGIYPALVALKQTINDPALSSWSSWVAEDANASPNVAVKQLIMLHSNNSMSDNTFLEDVLDWQRHFDDLLAQNDFPCIQRDETACLTLDPIPEYMNTLENRVYNFSVTDVNTSALDMLSYETGSTNGSTANNDATVRAYVLTYFLLQEHVDTFDRLLHGCSLSSGTKLYTNVMDEAPSTIIAPVVGMMSPTSWSVILTIALFLFTYMHISLVRLHDIKAKFGLTVTVFIQGVTSCLTACSILYFFERSGPIYPFPLVYPVIVVMDMENTFRLIKNVISSVPTKSISIRITEGYLRSFFPTFLSLVSKLVTLLILSFFLHPMVQEYCLFLAAALTIDFILHNSFFLAVLSVDIRRLELQDLLNDCVSKVRFDCWDAWLGYCAEKLWFPWLSDNVGTISIYLGVISAQYIYTHKVYGSWQLKSPDPYFLLSLVGRIGRVLKDRHILPLVKTGWLGQPEIIDLLANGAGVEKGDLTLSMYRPLVGDRLPRTEFQSVYKSLYARRLWRWSTFFYTLLLVDFAVGLLVKILLHGSDDDDQEGLQSLLQDEVLSIYRLPTHHSLDVTRLSITANGAFLLSIGLDRKVVVWNLLQNELLVELDDYKLPEVIKAVALNSLGTYLVVFSVDRFYIYDTQLASIVAKGKFSTPNNVRLTAYWLDTEGNNDEAQRFVAIAGDGHVQSFVMTRDAEKLTLRSDADILIGSMVRKTVSINARVGQRFVSLSDDGVVFVASYVSSKWVFSKLEIQGQTKLAEEKVADICAIAGVDVILLVKDSGIQMVELTTRQEVHTFGISCVKEGTLHAAVSNLRVVKGEYRVSSVSLCFLHKKTGALQYYHYAHDDPEAYSILCYYARQSSLMDLHDPDGPNLEKRISIMQQTVREKFNCGSWAMTTDGLSVFGVRRKTAFSRRWQSSSLRRRRRYSIHRAAVDSYTSLKELATTKSPADNASPDEYWEVWMLSQSDDVSLTRKVPLQDQLLIANAGPSLQLTNHCVAVALGNVINIIGLGGNNFADLFLKSINQGNRVLRRRRRTNSLRNQTTL</sequence>
<dbReference type="GO" id="GO:0032933">
    <property type="term" value="P:SREBP signaling pathway"/>
    <property type="evidence" value="ECO:0007669"/>
    <property type="project" value="EnsemblFungi"/>
</dbReference>
<evidence type="ECO:0000256" key="11">
    <source>
        <dbReference type="ARBA" id="ARBA00022989"/>
    </source>
</evidence>